<evidence type="ECO:0000313" key="2">
    <source>
        <dbReference type="Proteomes" id="UP000605848"/>
    </source>
</evidence>
<gene>
    <name evidence="1" type="ORF">JKG68_23105</name>
</gene>
<dbReference type="EMBL" id="JAEQMY010000052">
    <property type="protein sequence ID" value="MBL0406837.1"/>
    <property type="molecule type" value="Genomic_DNA"/>
</dbReference>
<sequence length="97" mass="11254">MEQIDRAAIFLNLCLRNQVRREASLPLLDLKTEYSLAIAVAEAAQRRAIRQQYEPQVRAEILAEMRERYGPDWGNCWSGRLALGALMDKVFRERYGL</sequence>
<accession>A0A936ZBE4</accession>
<dbReference type="RefSeq" id="WP_202063697.1">
    <property type="nucleotide sequence ID" value="NZ_JAEQMY010000052.1"/>
</dbReference>
<keyword evidence="2" id="KW-1185">Reference proteome</keyword>
<dbReference type="Proteomes" id="UP000605848">
    <property type="component" value="Unassembled WGS sequence"/>
</dbReference>
<protein>
    <submittedName>
        <fullName evidence="1">Uncharacterized protein</fullName>
    </submittedName>
</protein>
<comment type="caution">
    <text evidence="1">The sequence shown here is derived from an EMBL/GenBank/DDBJ whole genome shotgun (WGS) entry which is preliminary data.</text>
</comment>
<organism evidence="1 2">
    <name type="scientific">Microvirga aerilata</name>
    <dbReference type="NCBI Taxonomy" id="670292"/>
    <lineage>
        <taxon>Bacteria</taxon>
        <taxon>Pseudomonadati</taxon>
        <taxon>Pseudomonadota</taxon>
        <taxon>Alphaproteobacteria</taxon>
        <taxon>Hyphomicrobiales</taxon>
        <taxon>Methylobacteriaceae</taxon>
        <taxon>Microvirga</taxon>
    </lineage>
</organism>
<reference evidence="1" key="1">
    <citation type="submission" date="2021-01" db="EMBL/GenBank/DDBJ databases">
        <title>Microvirga sp.</title>
        <authorList>
            <person name="Kim M.K."/>
        </authorList>
    </citation>
    <scope>NUCLEOTIDE SEQUENCE</scope>
    <source>
        <strain evidence="1">5420S-16</strain>
    </source>
</reference>
<proteinExistence type="predicted"/>
<dbReference type="AlphaFoldDB" id="A0A936ZBE4"/>
<evidence type="ECO:0000313" key="1">
    <source>
        <dbReference type="EMBL" id="MBL0406837.1"/>
    </source>
</evidence>
<name>A0A936ZBE4_9HYPH</name>